<gene>
    <name evidence="8" type="ORF">LZZ85_02515</name>
</gene>
<keyword evidence="4" id="KW-0472">Membrane</keyword>
<dbReference type="InterPro" id="IPR012944">
    <property type="entry name" value="SusD_RagB_dom"/>
</dbReference>
<evidence type="ECO:0000256" key="4">
    <source>
        <dbReference type="ARBA" id="ARBA00023136"/>
    </source>
</evidence>
<organism evidence="8 9">
    <name type="scientific">Terrimonas ginsenosidimutans</name>
    <dbReference type="NCBI Taxonomy" id="2908004"/>
    <lineage>
        <taxon>Bacteria</taxon>
        <taxon>Pseudomonadati</taxon>
        <taxon>Bacteroidota</taxon>
        <taxon>Chitinophagia</taxon>
        <taxon>Chitinophagales</taxon>
        <taxon>Chitinophagaceae</taxon>
        <taxon>Terrimonas</taxon>
    </lineage>
</organism>
<evidence type="ECO:0000259" key="6">
    <source>
        <dbReference type="Pfam" id="PF07980"/>
    </source>
</evidence>
<accession>A0ABS9KLD0</accession>
<evidence type="ECO:0000256" key="2">
    <source>
        <dbReference type="ARBA" id="ARBA00006275"/>
    </source>
</evidence>
<dbReference type="InterPro" id="IPR011990">
    <property type="entry name" value="TPR-like_helical_dom_sf"/>
</dbReference>
<comment type="caution">
    <text evidence="8">The sequence shown here is derived from an EMBL/GenBank/DDBJ whole genome shotgun (WGS) entry which is preliminary data.</text>
</comment>
<dbReference type="RefSeq" id="WP_237868353.1">
    <property type="nucleotide sequence ID" value="NZ_JAKLTR010000001.1"/>
</dbReference>
<evidence type="ECO:0000259" key="7">
    <source>
        <dbReference type="Pfam" id="PF14322"/>
    </source>
</evidence>
<dbReference type="Gene3D" id="1.25.40.390">
    <property type="match status" value="1"/>
</dbReference>
<proteinExistence type="inferred from homology"/>
<feature type="domain" description="RagB/SusD" evidence="6">
    <location>
        <begin position="320"/>
        <end position="419"/>
    </location>
</feature>
<dbReference type="Proteomes" id="UP001165367">
    <property type="component" value="Unassembled WGS sequence"/>
</dbReference>
<protein>
    <submittedName>
        <fullName evidence="8">RagB/SusD family nutrient uptake outer membrane protein</fullName>
    </submittedName>
</protein>
<dbReference type="Pfam" id="PF14322">
    <property type="entry name" value="SusD-like_3"/>
    <property type="match status" value="1"/>
</dbReference>
<evidence type="ECO:0000256" key="1">
    <source>
        <dbReference type="ARBA" id="ARBA00004442"/>
    </source>
</evidence>
<evidence type="ECO:0000256" key="5">
    <source>
        <dbReference type="ARBA" id="ARBA00023237"/>
    </source>
</evidence>
<feature type="domain" description="SusD-like N-terminal" evidence="7">
    <location>
        <begin position="82"/>
        <end position="222"/>
    </location>
</feature>
<sequence>MKFTYLVLLLAVAASSCKKYLDIPFPQGQVSTGVIFTDDSTAEASINGLYAQMMVSPPIFLNGALTIYPGLSADELFNTSANTTSDQFYKNALLPNESAQVYNGLWKWGYTNVFHSNAILEGLENAKGISVGVKTRLRGEALSIRALFYFYLTNLYGDIPLELSTSFEKNSIHPRTDSREIYRQIIEDLREAVTILPETYPRSNRTRINRFAAASILARVYLYNKDYRLAEETSTSVIDQQALYSLENDLSKTFLLPSRETIFQLYPTAISQNSGDGFMLIPLATASARPSFALSPALIAAFESGDKRRIEWIRSKAIGPDVFYYPFKYRVKSGTAITEANVVMRLAEQLLIRAEARLNQNNISGALNDLNLIRKRAGLVEIGISDRDELLRAVIQERRVELMVEKGHRWFDLKRLGLADVVLAPMKPGWSPSDALYPIPQADIDRNPFLHQNPGY</sequence>
<keyword evidence="9" id="KW-1185">Reference proteome</keyword>
<evidence type="ECO:0000256" key="3">
    <source>
        <dbReference type="ARBA" id="ARBA00022729"/>
    </source>
</evidence>
<dbReference type="EMBL" id="JAKLTR010000001">
    <property type="protein sequence ID" value="MCG2613128.1"/>
    <property type="molecule type" value="Genomic_DNA"/>
</dbReference>
<dbReference type="InterPro" id="IPR033985">
    <property type="entry name" value="SusD-like_N"/>
</dbReference>
<evidence type="ECO:0000313" key="8">
    <source>
        <dbReference type="EMBL" id="MCG2613128.1"/>
    </source>
</evidence>
<dbReference type="Pfam" id="PF07980">
    <property type="entry name" value="SusD_RagB"/>
    <property type="match status" value="1"/>
</dbReference>
<dbReference type="PROSITE" id="PS51257">
    <property type="entry name" value="PROKAR_LIPOPROTEIN"/>
    <property type="match status" value="1"/>
</dbReference>
<keyword evidence="5" id="KW-0998">Cell outer membrane</keyword>
<dbReference type="CDD" id="cd08977">
    <property type="entry name" value="SusD"/>
    <property type="match status" value="1"/>
</dbReference>
<evidence type="ECO:0000313" key="9">
    <source>
        <dbReference type="Proteomes" id="UP001165367"/>
    </source>
</evidence>
<reference evidence="8" key="1">
    <citation type="submission" date="2022-01" db="EMBL/GenBank/DDBJ databases">
        <authorList>
            <person name="Jo J.-H."/>
            <person name="Im W.-T."/>
        </authorList>
    </citation>
    <scope>NUCLEOTIDE SEQUENCE</scope>
    <source>
        <strain evidence="8">NA20</strain>
    </source>
</reference>
<dbReference type="SUPFAM" id="SSF48452">
    <property type="entry name" value="TPR-like"/>
    <property type="match status" value="1"/>
</dbReference>
<name>A0ABS9KLD0_9BACT</name>
<comment type="subcellular location">
    <subcellularLocation>
        <location evidence="1">Cell outer membrane</location>
    </subcellularLocation>
</comment>
<keyword evidence="3" id="KW-0732">Signal</keyword>
<comment type="similarity">
    <text evidence="2">Belongs to the SusD family.</text>
</comment>